<protein>
    <recommendedName>
        <fullName evidence="9">Major facilitator superfamily (MFS) profile domain-containing protein</fullName>
    </recommendedName>
</protein>
<feature type="transmembrane region" description="Helical" evidence="8">
    <location>
        <begin position="239"/>
        <end position="262"/>
    </location>
</feature>
<evidence type="ECO:0000256" key="7">
    <source>
        <dbReference type="ARBA" id="ARBA00023136"/>
    </source>
</evidence>
<evidence type="ECO:0000259" key="9">
    <source>
        <dbReference type="PROSITE" id="PS50850"/>
    </source>
</evidence>
<feature type="transmembrane region" description="Helical" evidence="8">
    <location>
        <begin position="36"/>
        <end position="60"/>
    </location>
</feature>
<dbReference type="Gene3D" id="1.20.1250.20">
    <property type="entry name" value="MFS general substrate transporter like domains"/>
    <property type="match status" value="2"/>
</dbReference>
<proteinExistence type="predicted"/>
<gene>
    <name evidence="10" type="ORF">SDC9_60692</name>
</gene>
<feature type="transmembrane region" description="Helical" evidence="8">
    <location>
        <begin position="5"/>
        <end position="24"/>
    </location>
</feature>
<evidence type="ECO:0000256" key="1">
    <source>
        <dbReference type="ARBA" id="ARBA00004429"/>
    </source>
</evidence>
<dbReference type="AlphaFoldDB" id="A0A644XDM2"/>
<feature type="transmembrane region" description="Helical" evidence="8">
    <location>
        <begin position="96"/>
        <end position="119"/>
    </location>
</feature>
<evidence type="ECO:0000256" key="6">
    <source>
        <dbReference type="ARBA" id="ARBA00022989"/>
    </source>
</evidence>
<reference evidence="10" key="1">
    <citation type="submission" date="2019-08" db="EMBL/GenBank/DDBJ databases">
        <authorList>
            <person name="Kucharzyk K."/>
            <person name="Murdoch R.W."/>
            <person name="Higgins S."/>
            <person name="Loffler F."/>
        </authorList>
    </citation>
    <scope>NUCLEOTIDE SEQUENCE</scope>
</reference>
<feature type="transmembrane region" description="Helical" evidence="8">
    <location>
        <begin position="72"/>
        <end position="90"/>
    </location>
</feature>
<comment type="subcellular location">
    <subcellularLocation>
        <location evidence="1">Cell inner membrane</location>
        <topology evidence="1">Multi-pass membrane protein</topology>
    </subcellularLocation>
</comment>
<evidence type="ECO:0000313" key="10">
    <source>
        <dbReference type="EMBL" id="MPM14330.1"/>
    </source>
</evidence>
<evidence type="ECO:0000256" key="8">
    <source>
        <dbReference type="SAM" id="Phobius"/>
    </source>
</evidence>
<keyword evidence="4" id="KW-0997">Cell inner membrane</keyword>
<keyword evidence="3" id="KW-1003">Cell membrane</keyword>
<sequence>MPTMLAMASLYISFFFVYAIYAVINPFLQVMLRNLGYSYEMVGVLLSIFEVAGIVGPLVLSRKIDKRGNMRGALLLGTAFTSLGVVMLMFSRIHVFTVLGLVVVAFFMRSLLPILDSYVNNLFNGDAQKYTFLRSFGTVGFVFFSLAFAIADKPNLESNISIGIYALFACLMFFVPVTFWKAEPMQAKRSCLLVSEPEGKWYDRAFLVGLVIIAFNRISMSSVTSFFSLYLVEELSINAISLMNAIGAGSEYGAMIMAGILIQRKKVLPVHLLMISSVALVLRLLLYAFVPTFGGVLAAQLLHSLCYGFFHPAAIFFVARRVKRSHRTIGMSMYVSLGTGLPAVIGSSLGGVVVEQFGYRTLFMGYSLFALFSLLLSLVFYRVMTTPALEEI</sequence>
<evidence type="ECO:0000256" key="2">
    <source>
        <dbReference type="ARBA" id="ARBA00022448"/>
    </source>
</evidence>
<feature type="transmembrane region" description="Helical" evidence="8">
    <location>
        <begin position="201"/>
        <end position="219"/>
    </location>
</feature>
<feature type="transmembrane region" description="Helical" evidence="8">
    <location>
        <begin position="131"/>
        <end position="150"/>
    </location>
</feature>
<dbReference type="InterPro" id="IPR020846">
    <property type="entry name" value="MFS_dom"/>
</dbReference>
<keyword evidence="5 8" id="KW-0812">Transmembrane</keyword>
<feature type="transmembrane region" description="Helical" evidence="8">
    <location>
        <begin position="296"/>
        <end position="319"/>
    </location>
</feature>
<name>A0A644XDM2_9ZZZZ</name>
<comment type="caution">
    <text evidence="10">The sequence shown here is derived from an EMBL/GenBank/DDBJ whole genome shotgun (WGS) entry which is preliminary data.</text>
</comment>
<feature type="transmembrane region" description="Helical" evidence="8">
    <location>
        <begin position="269"/>
        <end position="290"/>
    </location>
</feature>
<dbReference type="PROSITE" id="PS50850">
    <property type="entry name" value="MFS"/>
    <property type="match status" value="1"/>
</dbReference>
<feature type="transmembrane region" description="Helical" evidence="8">
    <location>
        <begin position="162"/>
        <end position="180"/>
    </location>
</feature>
<dbReference type="PANTHER" id="PTHR23522:SF10">
    <property type="entry name" value="3-PHENYLPROPIONIC ACID TRANSPORTER-RELATED"/>
    <property type="match status" value="1"/>
</dbReference>
<feature type="domain" description="Major facilitator superfamily (MFS) profile" evidence="9">
    <location>
        <begin position="202"/>
        <end position="392"/>
    </location>
</feature>
<dbReference type="GO" id="GO:0005886">
    <property type="term" value="C:plasma membrane"/>
    <property type="evidence" value="ECO:0007669"/>
    <property type="project" value="UniProtKB-SubCell"/>
</dbReference>
<dbReference type="GO" id="GO:0015528">
    <property type="term" value="F:lactose:proton symporter activity"/>
    <property type="evidence" value="ECO:0007669"/>
    <property type="project" value="TreeGrafter"/>
</dbReference>
<keyword evidence="7 8" id="KW-0472">Membrane</keyword>
<evidence type="ECO:0000256" key="4">
    <source>
        <dbReference type="ARBA" id="ARBA00022519"/>
    </source>
</evidence>
<dbReference type="GO" id="GO:0030395">
    <property type="term" value="F:lactose binding"/>
    <property type="evidence" value="ECO:0007669"/>
    <property type="project" value="TreeGrafter"/>
</dbReference>
<feature type="transmembrane region" description="Helical" evidence="8">
    <location>
        <begin position="331"/>
        <end position="354"/>
    </location>
</feature>
<dbReference type="InterPro" id="IPR036259">
    <property type="entry name" value="MFS_trans_sf"/>
</dbReference>
<keyword evidence="6 8" id="KW-1133">Transmembrane helix</keyword>
<organism evidence="10">
    <name type="scientific">bioreactor metagenome</name>
    <dbReference type="NCBI Taxonomy" id="1076179"/>
    <lineage>
        <taxon>unclassified sequences</taxon>
        <taxon>metagenomes</taxon>
        <taxon>ecological metagenomes</taxon>
    </lineage>
</organism>
<evidence type="ECO:0000256" key="3">
    <source>
        <dbReference type="ARBA" id="ARBA00022475"/>
    </source>
</evidence>
<dbReference type="PANTHER" id="PTHR23522">
    <property type="entry name" value="BLL5896 PROTEIN"/>
    <property type="match status" value="1"/>
</dbReference>
<dbReference type="SUPFAM" id="SSF103473">
    <property type="entry name" value="MFS general substrate transporter"/>
    <property type="match status" value="1"/>
</dbReference>
<dbReference type="EMBL" id="VSSQ01002261">
    <property type="protein sequence ID" value="MPM14330.1"/>
    <property type="molecule type" value="Genomic_DNA"/>
</dbReference>
<dbReference type="Pfam" id="PF12832">
    <property type="entry name" value="MFS_1_like"/>
    <property type="match status" value="1"/>
</dbReference>
<dbReference type="InterPro" id="IPR024989">
    <property type="entry name" value="MFS_assoc_dom"/>
</dbReference>
<evidence type="ECO:0000256" key="5">
    <source>
        <dbReference type="ARBA" id="ARBA00022692"/>
    </source>
</evidence>
<keyword evidence="2" id="KW-0813">Transport</keyword>
<feature type="transmembrane region" description="Helical" evidence="8">
    <location>
        <begin position="366"/>
        <end position="384"/>
    </location>
</feature>
<accession>A0A644XDM2</accession>